<dbReference type="Proteomes" id="UP000652567">
    <property type="component" value="Unassembled WGS sequence"/>
</dbReference>
<dbReference type="InterPro" id="IPR037459">
    <property type="entry name" value="RhgT-like"/>
</dbReference>
<sequence length="270" mass="30290">MLLSLRSITGLLLLLSTVACSTPHSAHEKRNAINVFIASDSTATDQTLNEDYQTHRHPVTGWGQSFQPWISGDNLKPLYPLLHAERATLQNHAKGGRSTRTFFEEGRWQAIYDQLQPGDLVLIQFGHNDAAEDKHERYVNIQGYKQFLRLYVDQTRAKKAIPVLMTPVNRNYPWENGVLGNSHGEYPDAVKAIAAEKNVLLVDLGQRSRDFFTSKGEAYVGPTYFMNLKPGDFPAYPNGHNDNTHFQPVGGEVVSKLVYEGLLELAKTLP</sequence>
<evidence type="ECO:0000313" key="5">
    <source>
        <dbReference type="EMBL" id="MBE8718195.1"/>
    </source>
</evidence>
<dbReference type="CDD" id="cd01821">
    <property type="entry name" value="Rhamnogalacturan_acetylesterase_like"/>
    <property type="match status" value="1"/>
</dbReference>
<dbReference type="RefSeq" id="WP_193910554.1">
    <property type="nucleotide sequence ID" value="NZ_PRDL01000001.1"/>
</dbReference>
<protein>
    <submittedName>
        <fullName evidence="5">GDSL family lipase</fullName>
    </submittedName>
</protein>
<evidence type="ECO:0000256" key="3">
    <source>
        <dbReference type="SAM" id="SignalP"/>
    </source>
</evidence>
<dbReference type="Pfam" id="PF13472">
    <property type="entry name" value="Lipase_GDSL_2"/>
    <property type="match status" value="1"/>
</dbReference>
<proteinExistence type="inferred from homology"/>
<dbReference type="PROSITE" id="PS51257">
    <property type="entry name" value="PROKAR_LIPOPROTEIN"/>
    <property type="match status" value="1"/>
</dbReference>
<dbReference type="EMBL" id="PRDL01000001">
    <property type="protein sequence ID" value="MBE8718195.1"/>
    <property type="molecule type" value="Genomic_DNA"/>
</dbReference>
<keyword evidence="3" id="KW-0732">Signal</keyword>
<dbReference type="PANTHER" id="PTHR43695:SF1">
    <property type="entry name" value="RHAMNOGALACTURONAN ACETYLESTERASE"/>
    <property type="match status" value="1"/>
</dbReference>
<keyword evidence="2" id="KW-0378">Hydrolase</keyword>
<feature type="chain" id="PRO_5037137926" evidence="3">
    <location>
        <begin position="27"/>
        <end position="270"/>
    </location>
</feature>
<comment type="similarity">
    <text evidence="1">Belongs to the 'GDSL' lipolytic enzyme family.</text>
</comment>
<keyword evidence="6" id="KW-1185">Reference proteome</keyword>
<dbReference type="SUPFAM" id="SSF52266">
    <property type="entry name" value="SGNH hydrolase"/>
    <property type="match status" value="1"/>
</dbReference>
<gene>
    <name evidence="5" type="ORF">C4F51_13455</name>
</gene>
<organism evidence="5 6">
    <name type="scientific">Cellvibrio polysaccharolyticus</name>
    <dbReference type="NCBI Taxonomy" id="2082724"/>
    <lineage>
        <taxon>Bacteria</taxon>
        <taxon>Pseudomonadati</taxon>
        <taxon>Pseudomonadota</taxon>
        <taxon>Gammaproteobacteria</taxon>
        <taxon>Cellvibrionales</taxon>
        <taxon>Cellvibrionaceae</taxon>
        <taxon>Cellvibrio</taxon>
    </lineage>
</organism>
<accession>A0A928V3S1</accession>
<dbReference type="AlphaFoldDB" id="A0A928V3S1"/>
<feature type="signal peptide" evidence="3">
    <location>
        <begin position="1"/>
        <end position="26"/>
    </location>
</feature>
<dbReference type="GO" id="GO:0016788">
    <property type="term" value="F:hydrolase activity, acting on ester bonds"/>
    <property type="evidence" value="ECO:0007669"/>
    <property type="project" value="UniProtKB-ARBA"/>
</dbReference>
<dbReference type="PANTHER" id="PTHR43695">
    <property type="entry name" value="PUTATIVE (AFU_ORTHOLOGUE AFUA_2G17250)-RELATED"/>
    <property type="match status" value="1"/>
</dbReference>
<evidence type="ECO:0000256" key="2">
    <source>
        <dbReference type="ARBA" id="ARBA00022801"/>
    </source>
</evidence>
<name>A0A928V3S1_9GAMM</name>
<reference evidence="5" key="1">
    <citation type="submission" date="2018-07" db="EMBL/GenBank/DDBJ databases">
        <title>Genome assembly of strain Ka43.</title>
        <authorList>
            <person name="Kukolya J."/>
            <person name="Nagy I."/>
            <person name="Horvath B."/>
            <person name="Toth A."/>
        </authorList>
    </citation>
    <scope>NUCLEOTIDE SEQUENCE</scope>
    <source>
        <strain evidence="5">KB43</strain>
    </source>
</reference>
<dbReference type="Gene3D" id="3.40.50.1110">
    <property type="entry name" value="SGNH hydrolase"/>
    <property type="match status" value="1"/>
</dbReference>
<evidence type="ECO:0000313" key="6">
    <source>
        <dbReference type="Proteomes" id="UP000652567"/>
    </source>
</evidence>
<dbReference type="InterPro" id="IPR036514">
    <property type="entry name" value="SGNH_hydro_sf"/>
</dbReference>
<evidence type="ECO:0000256" key="1">
    <source>
        <dbReference type="ARBA" id="ARBA00008668"/>
    </source>
</evidence>
<evidence type="ECO:0000259" key="4">
    <source>
        <dbReference type="Pfam" id="PF13472"/>
    </source>
</evidence>
<comment type="caution">
    <text evidence="5">The sequence shown here is derived from an EMBL/GenBank/DDBJ whole genome shotgun (WGS) entry which is preliminary data.</text>
</comment>
<feature type="domain" description="SGNH hydrolase-type esterase" evidence="4">
    <location>
        <begin position="61"/>
        <end position="216"/>
    </location>
</feature>
<dbReference type="InterPro" id="IPR013830">
    <property type="entry name" value="SGNH_hydro"/>
</dbReference>